<feature type="chain" id="PRO_5045890985" evidence="1">
    <location>
        <begin position="19"/>
        <end position="140"/>
    </location>
</feature>
<dbReference type="InterPro" id="IPR005184">
    <property type="entry name" value="DUF306_Meta_HslJ"/>
</dbReference>
<accession>A0ABW5TZH7</accession>
<dbReference type="InterPro" id="IPR053147">
    <property type="entry name" value="Hsp_HslJ-like"/>
</dbReference>
<dbReference type="PANTHER" id="PTHR35535">
    <property type="entry name" value="HEAT SHOCK PROTEIN HSLJ"/>
    <property type="match status" value="1"/>
</dbReference>
<dbReference type="EMBL" id="JBHUMP010000002">
    <property type="protein sequence ID" value="MFD2738710.1"/>
    <property type="molecule type" value="Genomic_DNA"/>
</dbReference>
<reference evidence="4" key="1">
    <citation type="journal article" date="2019" name="Int. J. Syst. Evol. Microbiol.">
        <title>The Global Catalogue of Microorganisms (GCM) 10K type strain sequencing project: providing services to taxonomists for standard genome sequencing and annotation.</title>
        <authorList>
            <consortium name="The Broad Institute Genomics Platform"/>
            <consortium name="The Broad Institute Genome Sequencing Center for Infectious Disease"/>
            <person name="Wu L."/>
            <person name="Ma J."/>
        </authorList>
    </citation>
    <scope>NUCLEOTIDE SEQUENCE [LARGE SCALE GENOMIC DNA]</scope>
    <source>
        <strain evidence="4">TISTR 2562</strain>
    </source>
</reference>
<proteinExistence type="predicted"/>
<evidence type="ECO:0000259" key="2">
    <source>
        <dbReference type="Pfam" id="PF03724"/>
    </source>
</evidence>
<comment type="caution">
    <text evidence="3">The sequence shown here is derived from an EMBL/GenBank/DDBJ whole genome shotgun (WGS) entry which is preliminary data.</text>
</comment>
<name>A0ABW5TZH7_9RHOB</name>
<dbReference type="Pfam" id="PF03724">
    <property type="entry name" value="META"/>
    <property type="match status" value="1"/>
</dbReference>
<organism evidence="3 4">
    <name type="scientific">Sulfitobacter aestuarii</name>
    <dbReference type="NCBI Taxonomy" id="2161676"/>
    <lineage>
        <taxon>Bacteria</taxon>
        <taxon>Pseudomonadati</taxon>
        <taxon>Pseudomonadota</taxon>
        <taxon>Alphaproteobacteria</taxon>
        <taxon>Rhodobacterales</taxon>
        <taxon>Roseobacteraceae</taxon>
        <taxon>Sulfitobacter</taxon>
    </lineage>
</organism>
<dbReference type="Proteomes" id="UP001597474">
    <property type="component" value="Unassembled WGS sequence"/>
</dbReference>
<dbReference type="Gene3D" id="2.40.128.270">
    <property type="match status" value="1"/>
</dbReference>
<feature type="signal peptide" evidence="1">
    <location>
        <begin position="1"/>
        <end position="18"/>
    </location>
</feature>
<sequence length="140" mass="14546">MKTTLKLTVLLMIGAGLAACESEAPGVDLSTELTGAEWVIEDIAAGGVIDNSQPSLLFQEDGSLAGSTGCNRILGQYALDGQTLTIEPAGTTMMACPPALMNQERKLLDLLPMITTAQIDETGALRLGGAEGIAITARRQ</sequence>
<feature type="domain" description="DUF306" evidence="2">
    <location>
        <begin position="31"/>
        <end position="132"/>
    </location>
</feature>
<dbReference type="PANTHER" id="PTHR35535:SF1">
    <property type="entry name" value="HEAT SHOCK PROTEIN HSLJ"/>
    <property type="match status" value="1"/>
</dbReference>
<evidence type="ECO:0000313" key="3">
    <source>
        <dbReference type="EMBL" id="MFD2738710.1"/>
    </source>
</evidence>
<dbReference type="RefSeq" id="WP_386371662.1">
    <property type="nucleotide sequence ID" value="NZ_JBHUMP010000002.1"/>
</dbReference>
<evidence type="ECO:0000256" key="1">
    <source>
        <dbReference type="SAM" id="SignalP"/>
    </source>
</evidence>
<evidence type="ECO:0000313" key="4">
    <source>
        <dbReference type="Proteomes" id="UP001597474"/>
    </source>
</evidence>
<gene>
    <name evidence="3" type="ORF">ACFSUD_03920</name>
</gene>
<keyword evidence="4" id="KW-1185">Reference proteome</keyword>
<dbReference type="InterPro" id="IPR038670">
    <property type="entry name" value="HslJ-like_sf"/>
</dbReference>
<keyword evidence="1" id="KW-0732">Signal</keyword>
<protein>
    <submittedName>
        <fullName evidence="3">META domain-containing protein</fullName>
    </submittedName>
</protein>
<dbReference type="PROSITE" id="PS51257">
    <property type="entry name" value="PROKAR_LIPOPROTEIN"/>
    <property type="match status" value="1"/>
</dbReference>